<dbReference type="EMBL" id="CP055903">
    <property type="protein sequence ID" value="QKX63470.1"/>
    <property type="molecule type" value="Genomic_DNA"/>
</dbReference>
<comment type="similarity">
    <text evidence="5">Belongs to the SAT4 family.</text>
</comment>
<evidence type="ECO:0000256" key="4">
    <source>
        <dbReference type="ARBA" id="ARBA00023136"/>
    </source>
</evidence>
<dbReference type="KEGG" id="trg:TRUGW13939_10640"/>
<feature type="transmembrane region" description="Helical" evidence="6">
    <location>
        <begin position="42"/>
        <end position="62"/>
    </location>
</feature>
<sequence length="325" mass="34841">MTYVNEASVLGVSMFFLILGTLTASARVFVQLKTSRLTAADWLSFLAWSLVMGECGIMIAGATTHTVGAHSTPNLGPEVLDYNARIPIRSDTDLRARDAQTVFLIGIVVVWAITFLICLLAQCGSNIATNFGTLGDLKAKCTDTFAILIGLAASDVAVDLVILSIPLPLVISLRLPLKKRIGIVAVLAIGMSATACGIARMSLFVEILGPSLISKPTVGGVSSDDDIGNDNLPCIVSILMFWGMLEMGIAVVAICLPVLYRLRRHQPLRDLMGRLRLYGLSNSSHYSGTEIFDLDDPRHTAWLQTQPGECVAQVSHVPKTSGDAE</sequence>
<accession>A0A7H8RAI9</accession>
<dbReference type="GeneID" id="55998119"/>
<dbReference type="PANTHER" id="PTHR33048:SF157">
    <property type="entry name" value="INTEGRAL MEMBRANE PROTEIN"/>
    <property type="match status" value="1"/>
</dbReference>
<organism evidence="8 9">
    <name type="scientific">Talaromyces rugulosus</name>
    <name type="common">Penicillium rugulosum</name>
    <dbReference type="NCBI Taxonomy" id="121627"/>
    <lineage>
        <taxon>Eukaryota</taxon>
        <taxon>Fungi</taxon>
        <taxon>Dikarya</taxon>
        <taxon>Ascomycota</taxon>
        <taxon>Pezizomycotina</taxon>
        <taxon>Eurotiomycetes</taxon>
        <taxon>Eurotiomycetidae</taxon>
        <taxon>Eurotiales</taxon>
        <taxon>Trichocomaceae</taxon>
        <taxon>Talaromyces</taxon>
        <taxon>Talaromyces sect. Islandici</taxon>
    </lineage>
</organism>
<dbReference type="Pfam" id="PF20684">
    <property type="entry name" value="Fung_rhodopsin"/>
    <property type="match status" value="1"/>
</dbReference>
<evidence type="ECO:0000313" key="9">
    <source>
        <dbReference type="Proteomes" id="UP000509510"/>
    </source>
</evidence>
<protein>
    <recommendedName>
        <fullName evidence="7">Rhodopsin domain-containing protein</fullName>
    </recommendedName>
</protein>
<dbReference type="PANTHER" id="PTHR33048">
    <property type="entry name" value="PTH11-LIKE INTEGRAL MEMBRANE PROTEIN (AFU_ORTHOLOGUE AFUA_5G11245)"/>
    <property type="match status" value="1"/>
</dbReference>
<evidence type="ECO:0000259" key="7">
    <source>
        <dbReference type="Pfam" id="PF20684"/>
    </source>
</evidence>
<feature type="transmembrane region" description="Helical" evidence="6">
    <location>
        <begin position="102"/>
        <end position="127"/>
    </location>
</feature>
<evidence type="ECO:0000256" key="5">
    <source>
        <dbReference type="ARBA" id="ARBA00038359"/>
    </source>
</evidence>
<evidence type="ECO:0000256" key="2">
    <source>
        <dbReference type="ARBA" id="ARBA00022692"/>
    </source>
</evidence>
<evidence type="ECO:0000256" key="6">
    <source>
        <dbReference type="SAM" id="Phobius"/>
    </source>
</evidence>
<dbReference type="GO" id="GO:0016020">
    <property type="term" value="C:membrane"/>
    <property type="evidence" value="ECO:0007669"/>
    <property type="project" value="UniProtKB-SubCell"/>
</dbReference>
<proteinExistence type="inferred from homology"/>
<dbReference type="AlphaFoldDB" id="A0A7H8RAI9"/>
<dbReference type="InterPro" id="IPR049326">
    <property type="entry name" value="Rhodopsin_dom_fungi"/>
</dbReference>
<feature type="transmembrane region" description="Helical" evidence="6">
    <location>
        <begin position="147"/>
        <end position="171"/>
    </location>
</feature>
<comment type="subcellular location">
    <subcellularLocation>
        <location evidence="1">Membrane</location>
        <topology evidence="1">Multi-pass membrane protein</topology>
    </subcellularLocation>
</comment>
<feature type="transmembrane region" description="Helical" evidence="6">
    <location>
        <begin position="7"/>
        <end position="30"/>
    </location>
</feature>
<dbReference type="RefSeq" id="XP_035349644.1">
    <property type="nucleotide sequence ID" value="XM_035493751.1"/>
</dbReference>
<feature type="domain" description="Rhodopsin" evidence="7">
    <location>
        <begin position="100"/>
        <end position="262"/>
    </location>
</feature>
<name>A0A7H8RAI9_TALRU</name>
<keyword evidence="9" id="KW-1185">Reference proteome</keyword>
<dbReference type="InterPro" id="IPR052337">
    <property type="entry name" value="SAT4-like"/>
</dbReference>
<evidence type="ECO:0000256" key="3">
    <source>
        <dbReference type="ARBA" id="ARBA00022989"/>
    </source>
</evidence>
<dbReference type="Proteomes" id="UP000509510">
    <property type="component" value="Chromosome VI"/>
</dbReference>
<reference evidence="9" key="1">
    <citation type="submission" date="2020-06" db="EMBL/GenBank/DDBJ databases">
        <title>A chromosome-scale genome assembly of Talaromyces rugulosus W13939.</title>
        <authorList>
            <person name="Wang B."/>
            <person name="Guo L."/>
            <person name="Ye K."/>
            <person name="Wang L."/>
        </authorList>
    </citation>
    <scope>NUCLEOTIDE SEQUENCE [LARGE SCALE GENOMIC DNA]</scope>
    <source>
        <strain evidence="9">W13939</strain>
    </source>
</reference>
<feature type="transmembrane region" description="Helical" evidence="6">
    <location>
        <begin position="235"/>
        <end position="260"/>
    </location>
</feature>
<keyword evidence="4 6" id="KW-0472">Membrane</keyword>
<evidence type="ECO:0000256" key="1">
    <source>
        <dbReference type="ARBA" id="ARBA00004141"/>
    </source>
</evidence>
<feature type="transmembrane region" description="Helical" evidence="6">
    <location>
        <begin position="183"/>
        <end position="205"/>
    </location>
</feature>
<evidence type="ECO:0000313" key="8">
    <source>
        <dbReference type="EMBL" id="QKX63470.1"/>
    </source>
</evidence>
<dbReference type="OrthoDB" id="5393606at2759"/>
<gene>
    <name evidence="8" type="ORF">TRUGW13939_10640</name>
</gene>
<keyword evidence="3 6" id="KW-1133">Transmembrane helix</keyword>
<keyword evidence="2 6" id="KW-0812">Transmembrane</keyword>